<accession>A0A0H5QE02</accession>
<evidence type="ECO:0000256" key="1">
    <source>
        <dbReference type="SAM" id="Coils"/>
    </source>
</evidence>
<reference evidence="2" key="2">
    <citation type="submission" date="2015-07" db="EMBL/GenBank/DDBJ databases">
        <title>Plasmids, circular viruses and viroids from rat gut.</title>
        <authorList>
            <person name="Jorgensen T.J."/>
            <person name="Hansen M.A."/>
            <person name="Xu Z."/>
            <person name="Tabak M.A."/>
            <person name="Sorensen S.J."/>
            <person name="Hansen L.H."/>
        </authorList>
    </citation>
    <scope>NUCLEOTIDE SEQUENCE</scope>
    <source>
        <plasmid evidence="2">pRGRH0233</plasmid>
    </source>
</reference>
<feature type="coiled-coil region" evidence="1">
    <location>
        <begin position="179"/>
        <end position="219"/>
    </location>
</feature>
<organism evidence="2">
    <name type="scientific">uncultured prokaryote</name>
    <dbReference type="NCBI Taxonomy" id="198431"/>
    <lineage>
        <taxon>unclassified sequences</taxon>
        <taxon>environmental samples</taxon>
    </lineage>
</organism>
<evidence type="ECO:0000313" key="2">
    <source>
        <dbReference type="EMBL" id="CRY94332.1"/>
    </source>
</evidence>
<dbReference type="AlphaFoldDB" id="A0A0H5QE02"/>
<keyword evidence="2" id="KW-0614">Plasmid</keyword>
<reference evidence="2" key="1">
    <citation type="submission" date="2015-06" db="EMBL/GenBank/DDBJ databases">
        <authorList>
            <person name="Joergensen T."/>
        </authorList>
    </citation>
    <scope>NUCLEOTIDE SEQUENCE</scope>
    <source>
        <plasmid evidence="2">pRGRH0233</plasmid>
    </source>
</reference>
<proteinExistence type="predicted"/>
<protein>
    <recommendedName>
        <fullName evidence="3">TolC family protein</fullName>
    </recommendedName>
</protein>
<geneLocation type="plasmid" evidence="2">
    <name>pRGRH0233</name>
</geneLocation>
<dbReference type="EMBL" id="LN852906">
    <property type="protein sequence ID" value="CRY94332.1"/>
    <property type="molecule type" value="Genomic_DNA"/>
</dbReference>
<evidence type="ECO:0008006" key="3">
    <source>
        <dbReference type="Google" id="ProtNLM"/>
    </source>
</evidence>
<sequence>MITKSGCLILLFTSLLFYYAKAEDYKPDKVTPFDLEKLLKFENELYGLSQKNHYENEFENIFNFIWAHRAIRIVPLFERVSIDVVAFGGGRNIQGAMYSPNADYNLNPYAYVGLQAQLKIIDPKEAREKQELILKQRADIVRILKDFQRAKSDMEHSSAKLEILGLKENRLKIRVYNAMSNLDERISNLEAIHAERQRNDALKLDVDSLESRLLDLVEDNYRMELKLKLREQIK</sequence>
<name>A0A0H5QE02_9ZZZZ</name>
<keyword evidence="1" id="KW-0175">Coiled coil</keyword>